<reference evidence="2" key="2">
    <citation type="journal article" date="2023" name="IMA Fungus">
        <title>Comparative genomic study of the Penicillium genus elucidates a diverse pangenome and 15 lateral gene transfer events.</title>
        <authorList>
            <person name="Petersen C."/>
            <person name="Sorensen T."/>
            <person name="Nielsen M.R."/>
            <person name="Sondergaard T.E."/>
            <person name="Sorensen J.L."/>
            <person name="Fitzpatrick D.A."/>
            <person name="Frisvad J.C."/>
            <person name="Nielsen K.L."/>
        </authorList>
    </citation>
    <scope>NUCLEOTIDE SEQUENCE</scope>
    <source>
        <strain evidence="2">IBT 17660</strain>
    </source>
</reference>
<feature type="region of interest" description="Disordered" evidence="1">
    <location>
        <begin position="57"/>
        <end position="79"/>
    </location>
</feature>
<comment type="caution">
    <text evidence="2">The sequence shown here is derived from an EMBL/GenBank/DDBJ whole genome shotgun (WGS) entry which is preliminary data.</text>
</comment>
<evidence type="ECO:0008006" key="4">
    <source>
        <dbReference type="Google" id="ProtNLM"/>
    </source>
</evidence>
<feature type="compositionally biased region" description="Low complexity" evidence="1">
    <location>
        <begin position="57"/>
        <end position="66"/>
    </location>
</feature>
<evidence type="ECO:0000256" key="1">
    <source>
        <dbReference type="SAM" id="MobiDB-lite"/>
    </source>
</evidence>
<dbReference type="SUPFAM" id="SSF56112">
    <property type="entry name" value="Protein kinase-like (PK-like)"/>
    <property type="match status" value="1"/>
</dbReference>
<organism evidence="2 3">
    <name type="scientific">Penicillium desertorum</name>
    <dbReference type="NCBI Taxonomy" id="1303715"/>
    <lineage>
        <taxon>Eukaryota</taxon>
        <taxon>Fungi</taxon>
        <taxon>Dikarya</taxon>
        <taxon>Ascomycota</taxon>
        <taxon>Pezizomycotina</taxon>
        <taxon>Eurotiomycetes</taxon>
        <taxon>Eurotiomycetidae</taxon>
        <taxon>Eurotiales</taxon>
        <taxon>Aspergillaceae</taxon>
        <taxon>Penicillium</taxon>
    </lineage>
</organism>
<dbReference type="AlphaFoldDB" id="A0A9W9WDK5"/>
<proteinExistence type="predicted"/>
<dbReference type="InterPro" id="IPR011009">
    <property type="entry name" value="Kinase-like_dom_sf"/>
</dbReference>
<reference evidence="2" key="1">
    <citation type="submission" date="2022-12" db="EMBL/GenBank/DDBJ databases">
        <authorList>
            <person name="Petersen C."/>
        </authorList>
    </citation>
    <scope>NUCLEOTIDE SEQUENCE</scope>
    <source>
        <strain evidence="2">IBT 17660</strain>
    </source>
</reference>
<protein>
    <recommendedName>
        <fullName evidence="4">Protein kinase domain-containing protein</fullName>
    </recommendedName>
</protein>
<dbReference type="OrthoDB" id="4337659at2759"/>
<gene>
    <name evidence="2" type="ORF">N7530_012761</name>
</gene>
<evidence type="ECO:0000313" key="3">
    <source>
        <dbReference type="Proteomes" id="UP001147760"/>
    </source>
</evidence>
<evidence type="ECO:0000313" key="2">
    <source>
        <dbReference type="EMBL" id="KAJ5454992.1"/>
    </source>
</evidence>
<dbReference type="Gene3D" id="1.10.510.10">
    <property type="entry name" value="Transferase(Phosphotransferase) domain 1"/>
    <property type="match status" value="1"/>
</dbReference>
<dbReference type="Proteomes" id="UP001147760">
    <property type="component" value="Unassembled WGS sequence"/>
</dbReference>
<name>A0A9W9WDK5_9EURO</name>
<dbReference type="EMBL" id="JAPWDO010000010">
    <property type="protein sequence ID" value="KAJ5454992.1"/>
    <property type="molecule type" value="Genomic_DNA"/>
</dbReference>
<sequence length="324" mass="36397">MDPDRSQVTRPETVFFPNIADAAGNDGMPIVSPVDRSTEATAPITLSKSKPMVKSLNKPLKSLKPLEPLRRKRKRASEVPTSNLEPLIGDPWAVYVKGIENFPRKGMLLAQNREDKMELVHIQPLKAEPASIRSLVKIVNDLSYRSFPQLLRHYQHEDHTFLVWESVECSFSQVLGSKYVLNETEIASIVWPILTGIRYLRDCDRALATLTNDEVLFTGSGGVRIAGVERSCQIDPEDMNAATLKLTALSEMVKRLMKKNEKFHPGFAWSAEALDLPHRLNTVGLNELMLDGFFATLKGEADLKLMVNIVSKTSHYDITFPTRI</sequence>
<accession>A0A9W9WDK5</accession>
<keyword evidence="3" id="KW-1185">Reference proteome</keyword>